<keyword evidence="2" id="KW-1185">Reference proteome</keyword>
<accession>W9S1K4</accession>
<dbReference type="AlphaFoldDB" id="W9S1K4"/>
<dbReference type="EMBL" id="KE344869">
    <property type="protein sequence ID" value="EXB82544.1"/>
    <property type="molecule type" value="Genomic_DNA"/>
</dbReference>
<evidence type="ECO:0000313" key="1">
    <source>
        <dbReference type="EMBL" id="EXB82544.1"/>
    </source>
</evidence>
<evidence type="ECO:0000313" key="2">
    <source>
        <dbReference type="Proteomes" id="UP000030645"/>
    </source>
</evidence>
<gene>
    <name evidence="1" type="ORF">L484_027721</name>
</gene>
<sequence length="91" mass="10702">MYITNEQKLADKLLLREFCLSFAMKAFNDYINQRKFFNFISSIRNYEGLCPQGTPVQQQHVKIVPQNYQYLAFALLCTTDELPNKNQMASR</sequence>
<organism evidence="1 2">
    <name type="scientific">Morus notabilis</name>
    <dbReference type="NCBI Taxonomy" id="981085"/>
    <lineage>
        <taxon>Eukaryota</taxon>
        <taxon>Viridiplantae</taxon>
        <taxon>Streptophyta</taxon>
        <taxon>Embryophyta</taxon>
        <taxon>Tracheophyta</taxon>
        <taxon>Spermatophyta</taxon>
        <taxon>Magnoliopsida</taxon>
        <taxon>eudicotyledons</taxon>
        <taxon>Gunneridae</taxon>
        <taxon>Pentapetalae</taxon>
        <taxon>rosids</taxon>
        <taxon>fabids</taxon>
        <taxon>Rosales</taxon>
        <taxon>Moraceae</taxon>
        <taxon>Moreae</taxon>
        <taxon>Morus</taxon>
    </lineage>
</organism>
<name>W9S1K4_9ROSA</name>
<protein>
    <submittedName>
        <fullName evidence="1">Uncharacterized protein</fullName>
    </submittedName>
</protein>
<dbReference type="Proteomes" id="UP000030645">
    <property type="component" value="Unassembled WGS sequence"/>
</dbReference>
<proteinExistence type="predicted"/>
<reference evidence="2" key="1">
    <citation type="submission" date="2013-01" db="EMBL/GenBank/DDBJ databases">
        <title>Draft Genome Sequence of a Mulberry Tree, Morus notabilis C.K. Schneid.</title>
        <authorList>
            <person name="He N."/>
            <person name="Zhao S."/>
        </authorList>
    </citation>
    <scope>NUCLEOTIDE SEQUENCE</scope>
</reference>